<feature type="non-terminal residue" evidence="2">
    <location>
        <position position="1"/>
    </location>
</feature>
<name>A0ABW0HCC1_9HYPH</name>
<sequence length="95" mass="11370">ICEISRLRQRNQRLTWRMWDQVNLKAELEVRHLHEKIDHLITRQWQRLAEIQQVQLELLQEAQVPRRKPKRRKKPVAKKKIVAVPAEAPEPDSAA</sequence>
<gene>
    <name evidence="2" type="ORF">ACFPPC_16520</name>
</gene>
<organism evidence="2 3">
    <name type="scientific">Bosea vestrisii</name>
    <dbReference type="NCBI Taxonomy" id="151416"/>
    <lineage>
        <taxon>Bacteria</taxon>
        <taxon>Pseudomonadati</taxon>
        <taxon>Pseudomonadota</taxon>
        <taxon>Alphaproteobacteria</taxon>
        <taxon>Hyphomicrobiales</taxon>
        <taxon>Boseaceae</taxon>
        <taxon>Bosea</taxon>
    </lineage>
</organism>
<feature type="compositionally biased region" description="Basic residues" evidence="1">
    <location>
        <begin position="65"/>
        <end position="81"/>
    </location>
</feature>
<protein>
    <submittedName>
        <fullName evidence="2">Uncharacterized protein</fullName>
    </submittedName>
</protein>
<evidence type="ECO:0000256" key="1">
    <source>
        <dbReference type="SAM" id="MobiDB-lite"/>
    </source>
</evidence>
<comment type="caution">
    <text evidence="2">The sequence shown here is derived from an EMBL/GenBank/DDBJ whole genome shotgun (WGS) entry which is preliminary data.</text>
</comment>
<reference evidence="3" key="1">
    <citation type="journal article" date="2019" name="Int. J. Syst. Evol. Microbiol.">
        <title>The Global Catalogue of Microorganisms (GCM) 10K type strain sequencing project: providing services to taxonomists for standard genome sequencing and annotation.</title>
        <authorList>
            <consortium name="The Broad Institute Genomics Platform"/>
            <consortium name="The Broad Institute Genome Sequencing Center for Infectious Disease"/>
            <person name="Wu L."/>
            <person name="Ma J."/>
        </authorList>
    </citation>
    <scope>NUCLEOTIDE SEQUENCE [LARGE SCALE GENOMIC DNA]</scope>
    <source>
        <strain evidence="3">CGMCC 1.16326</strain>
    </source>
</reference>
<dbReference type="EMBL" id="JBHSLV010000030">
    <property type="protein sequence ID" value="MFC5394246.1"/>
    <property type="molecule type" value="Genomic_DNA"/>
</dbReference>
<evidence type="ECO:0000313" key="3">
    <source>
        <dbReference type="Proteomes" id="UP001596104"/>
    </source>
</evidence>
<proteinExistence type="predicted"/>
<feature type="region of interest" description="Disordered" evidence="1">
    <location>
        <begin position="64"/>
        <end position="95"/>
    </location>
</feature>
<accession>A0ABW0HCC1</accession>
<evidence type="ECO:0000313" key="2">
    <source>
        <dbReference type="EMBL" id="MFC5394246.1"/>
    </source>
</evidence>
<keyword evidence="3" id="KW-1185">Reference proteome</keyword>
<dbReference type="Proteomes" id="UP001596104">
    <property type="component" value="Unassembled WGS sequence"/>
</dbReference>